<feature type="region of interest" description="Disordered" evidence="1">
    <location>
        <begin position="400"/>
        <end position="429"/>
    </location>
</feature>
<organism evidence="3 4">
    <name type="scientific">Pomacea canaliculata</name>
    <name type="common">Golden apple snail</name>
    <dbReference type="NCBI Taxonomy" id="400727"/>
    <lineage>
        <taxon>Eukaryota</taxon>
        <taxon>Metazoa</taxon>
        <taxon>Spiralia</taxon>
        <taxon>Lophotrochozoa</taxon>
        <taxon>Mollusca</taxon>
        <taxon>Gastropoda</taxon>
        <taxon>Caenogastropoda</taxon>
        <taxon>Architaenioglossa</taxon>
        <taxon>Ampullarioidea</taxon>
        <taxon>Ampullariidae</taxon>
        <taxon>Pomacea</taxon>
    </lineage>
</organism>
<name>A0A2T7NY78_POMCA</name>
<evidence type="ECO:0000256" key="1">
    <source>
        <dbReference type="SAM" id="MobiDB-lite"/>
    </source>
</evidence>
<protein>
    <recommendedName>
        <fullName evidence="5">Palmitoyltransferase</fullName>
    </recommendedName>
</protein>
<feature type="transmembrane region" description="Helical" evidence="2">
    <location>
        <begin position="310"/>
        <end position="331"/>
    </location>
</feature>
<evidence type="ECO:0000256" key="2">
    <source>
        <dbReference type="SAM" id="Phobius"/>
    </source>
</evidence>
<dbReference type="Proteomes" id="UP000245119">
    <property type="component" value="Linkage Group LG8"/>
</dbReference>
<dbReference type="OrthoDB" id="302728at2759"/>
<feature type="transmembrane region" description="Helical" evidence="2">
    <location>
        <begin position="35"/>
        <end position="57"/>
    </location>
</feature>
<reference evidence="3 4" key="1">
    <citation type="submission" date="2018-04" db="EMBL/GenBank/DDBJ databases">
        <title>The genome of golden apple snail Pomacea canaliculata provides insight into stress tolerance and invasive adaptation.</title>
        <authorList>
            <person name="Liu C."/>
            <person name="Liu B."/>
            <person name="Ren Y."/>
            <person name="Zhang Y."/>
            <person name="Wang H."/>
            <person name="Li S."/>
            <person name="Jiang F."/>
            <person name="Yin L."/>
            <person name="Zhang G."/>
            <person name="Qian W."/>
            <person name="Fan W."/>
        </authorList>
    </citation>
    <scope>NUCLEOTIDE SEQUENCE [LARGE SCALE GENOMIC DNA]</scope>
    <source>
        <strain evidence="3">SZHN2017</strain>
        <tissue evidence="3">Muscle</tissue>
    </source>
</reference>
<feature type="transmembrane region" description="Helical" evidence="2">
    <location>
        <begin position="6"/>
        <end position="28"/>
    </location>
</feature>
<comment type="caution">
    <text evidence="3">The sequence shown here is derived from an EMBL/GenBank/DDBJ whole genome shotgun (WGS) entry which is preliminary data.</text>
</comment>
<feature type="region of interest" description="Disordered" evidence="1">
    <location>
        <begin position="171"/>
        <end position="247"/>
    </location>
</feature>
<proteinExistence type="predicted"/>
<evidence type="ECO:0008006" key="5">
    <source>
        <dbReference type="Google" id="ProtNLM"/>
    </source>
</evidence>
<keyword evidence="4" id="KW-1185">Reference proteome</keyword>
<gene>
    <name evidence="3" type="ORF">C0Q70_13782</name>
</gene>
<feature type="compositionally biased region" description="Polar residues" evidence="1">
    <location>
        <begin position="171"/>
        <end position="182"/>
    </location>
</feature>
<dbReference type="STRING" id="400727.A0A2T7NY78"/>
<feature type="compositionally biased region" description="Basic and acidic residues" evidence="1">
    <location>
        <begin position="402"/>
        <end position="428"/>
    </location>
</feature>
<keyword evidence="2" id="KW-1133">Transmembrane helix</keyword>
<dbReference type="EMBL" id="PZQS01000008">
    <property type="protein sequence ID" value="PVD26114.1"/>
    <property type="molecule type" value="Genomic_DNA"/>
</dbReference>
<sequence>MAFANLVAFCYVVMMTLLTSSMVFFVLIPQFYGDYALWVHRCVIVYIFVNVSGNFYLCATTDTSVERLGPVSSERTNMEQTGTGEQQQRVRECSLSEETAKHKPMTNCNIERSKKIENCGGDTFSPHEISKRRTFNGESREHLVKAETCPRCLTGNTSGVPNLAETELTCSRSTSINSSQKGSQRRDQKEATIPIPPSVSSDCGLSVRDGLTKPSGSVTRSVPEPLPVAGIKPTRKPAAGRQRLQTSSDLRPERRALNVAMETSGHEPERFLHVVYGVNFHGPQTFFLLMKDFLGDLVWVGRTPSLGYCLLLYEMCACLVVTLVTGGFLYWQLCITASGQTTYEVRNGSSRYSKASVKDNFRDVFGRHWPLLFFLPLPLPQAGNGCYSSPRRRVDRSTCAGRTKDELSHPGGDLMEKEKSKKGQEAARKILPSSEQKERLFKRDYCTFIKISCLLRCTMGCCTVEGCQSVEHRQER</sequence>
<evidence type="ECO:0000313" key="3">
    <source>
        <dbReference type="EMBL" id="PVD26114.1"/>
    </source>
</evidence>
<keyword evidence="2" id="KW-0812">Transmembrane</keyword>
<accession>A0A2T7NY78</accession>
<dbReference type="AlphaFoldDB" id="A0A2T7NY78"/>
<evidence type="ECO:0000313" key="4">
    <source>
        <dbReference type="Proteomes" id="UP000245119"/>
    </source>
</evidence>
<keyword evidence="2" id="KW-0472">Membrane</keyword>